<feature type="transmembrane region" description="Helical" evidence="10">
    <location>
        <begin position="167"/>
        <end position="192"/>
    </location>
</feature>
<keyword evidence="5 9" id="KW-0812">Transmembrane</keyword>
<dbReference type="OrthoDB" id="9811798at2"/>
<organism evidence="16 17">
    <name type="scientific">Bordetella genomosp. 13</name>
    <dbReference type="NCBI Taxonomy" id="463040"/>
    <lineage>
        <taxon>Bacteria</taxon>
        <taxon>Pseudomonadati</taxon>
        <taxon>Pseudomonadota</taxon>
        <taxon>Betaproteobacteria</taxon>
        <taxon>Burkholderiales</taxon>
        <taxon>Alcaligenaceae</taxon>
        <taxon>Bordetella</taxon>
    </lineage>
</organism>
<dbReference type="PRINTS" id="PR01434">
    <property type="entry name" value="NADHDHGNASE5"/>
</dbReference>
<comment type="subcellular location">
    <subcellularLocation>
        <location evidence="1">Cell membrane</location>
        <topology evidence="1">Multi-pass membrane protein</topology>
    </subcellularLocation>
    <subcellularLocation>
        <location evidence="9">Membrane</location>
        <topology evidence="9">Multi-pass membrane protein</topology>
    </subcellularLocation>
</comment>
<feature type="transmembrane region" description="Helical" evidence="10">
    <location>
        <begin position="584"/>
        <end position="605"/>
    </location>
</feature>
<feature type="transmembrane region" description="Helical" evidence="10">
    <location>
        <begin position="277"/>
        <end position="298"/>
    </location>
</feature>
<sequence>MSLFVLSVLPWLGAALVASLPAGARRLQAALAGATALGVTVLALQATPAVLGGQVLGASVEWLPALGLDLGFRMDGLAWLFVLLIGGIGALVALYAAWYLDPADPHSPSGRFFVFLLLFMGAMLGVVLADNLVLLVLFWELTSLASFLLIGFWHGRDDVGRDAREGARMALTVTGAGGLCLLAGALLIGHIVGSLELDVVLASGDRLRAHALYEVALVLVLLGAFTKSAQFPFHFWLPHAMAAPTPVSAYLHSATMVKCGVFLLARLYPALGGSEPWFWIVTSVGLVTMLLGAYIAIFQHDLKGLLAYSTISHLGLITLLFGLSEPLAVVAGVFHILNHAIFKASLFMSAGIIDHECGTRDLRRINGLMKLMPFTATLGIVASLSMAGVPLLNGFLSKEMFFAEALAKDSHAAMEWLLPVAATLAGALSVAYSLRFIHDTFFNGEPVGLPKTPHEPPFFMRLPVMLLVLLCLAVGLAPALVAGPLLAVAAQAALYGAPGPALPAYELAVWHGFNGALLMSGVAVAVGVVLYVALQRGLNLHHVTRLPGWAVAGGRELFSLMQAGGVSAARGLVDALQNGSLQRYLLLLVLMALAAGAAPFVLSWGPSAQPAALHLQGLHPLALLLGLLGSAAAVGTALLHRQRLVAVLLMGGAGLVVCLVFVGLSAPDLALTQLLVEVVSLVLLMLALKWLPEESPPERGDRWHPWRDAALALAVGLGVAALVWMVLTRPGQSISDFFFATALPLGGGANVVNVIIVDYRGFDTLGEITVLGIAALTLHALLAGWVPPAAQTPVASGQAHPLMLQRVARLVLPFVVLTSVFLYLRGHNLPGGGFIAGLVLAIGLVLMQVAHGQTWVRERSPLLGGDFRAWIGWGLALAAATGLASWWFAAPFLTTTYDYPWLPGIGGVPLASASAFDLGVTLVVVGATMAMLLAIARLSRPAAAPPTD</sequence>
<evidence type="ECO:0000259" key="11">
    <source>
        <dbReference type="Pfam" id="PF00361"/>
    </source>
</evidence>
<evidence type="ECO:0000313" key="17">
    <source>
        <dbReference type="Proteomes" id="UP000194161"/>
    </source>
</evidence>
<feature type="transmembrane region" description="Helical" evidence="10">
    <location>
        <begin position="670"/>
        <end position="688"/>
    </location>
</feature>
<feature type="transmembrane region" description="Helical" evidence="10">
    <location>
        <begin position="374"/>
        <end position="396"/>
    </location>
</feature>
<dbReference type="STRING" id="463040.CAL15_02870"/>
<proteinExistence type="predicted"/>
<evidence type="ECO:0000313" key="16">
    <source>
        <dbReference type="EMBL" id="ARP93411.1"/>
    </source>
</evidence>
<dbReference type="Pfam" id="PF20501">
    <property type="entry name" value="MbhE"/>
    <property type="match status" value="1"/>
</dbReference>
<feature type="domain" description="NADH-Ubiquinone oxidoreductase (complex I) chain 5 N-terminal" evidence="12">
    <location>
        <begin position="66"/>
        <end position="107"/>
    </location>
</feature>
<dbReference type="Pfam" id="PF00361">
    <property type="entry name" value="Proton_antipo_M"/>
    <property type="match status" value="1"/>
</dbReference>
<evidence type="ECO:0000256" key="2">
    <source>
        <dbReference type="ARBA" id="ARBA00022448"/>
    </source>
</evidence>
<dbReference type="EMBL" id="CP021111">
    <property type="protein sequence ID" value="ARP93411.1"/>
    <property type="molecule type" value="Genomic_DNA"/>
</dbReference>
<gene>
    <name evidence="16" type="ORF">CAL15_02870</name>
</gene>
<evidence type="ECO:0000256" key="9">
    <source>
        <dbReference type="RuleBase" id="RU000320"/>
    </source>
</evidence>
<keyword evidence="4" id="KW-1003">Cell membrane</keyword>
<feature type="transmembrane region" description="Helical" evidence="10">
    <location>
        <begin position="709"/>
        <end position="727"/>
    </location>
</feature>
<evidence type="ECO:0000256" key="8">
    <source>
        <dbReference type="ARBA" id="ARBA00023136"/>
    </source>
</evidence>
<dbReference type="Proteomes" id="UP000194161">
    <property type="component" value="Chromosome"/>
</dbReference>
<feature type="transmembrane region" description="Helical" evidence="10">
    <location>
        <begin position="617"/>
        <end position="639"/>
    </location>
</feature>
<keyword evidence="3" id="KW-0050">Antiport</keyword>
<evidence type="ECO:0000259" key="15">
    <source>
        <dbReference type="Pfam" id="PF20501"/>
    </source>
</evidence>
<feature type="transmembrane region" description="Helical" evidence="10">
    <location>
        <begin position="768"/>
        <end position="786"/>
    </location>
</feature>
<protein>
    <submittedName>
        <fullName evidence="16">Monovalent cation/H+ antiporter subunit A</fullName>
    </submittedName>
</protein>
<feature type="transmembrane region" description="Helical" evidence="10">
    <location>
        <begin position="112"/>
        <end position="129"/>
    </location>
</feature>
<dbReference type="AlphaFoldDB" id="A0A1W6Z7S4"/>
<feature type="transmembrane region" description="Helical" evidence="10">
    <location>
        <begin position="508"/>
        <end position="534"/>
    </location>
</feature>
<dbReference type="Pfam" id="PF00662">
    <property type="entry name" value="Proton_antipo_N"/>
    <property type="match status" value="1"/>
</dbReference>
<feature type="transmembrane region" description="Helical" evidence="10">
    <location>
        <begin position="644"/>
        <end position="664"/>
    </location>
</feature>
<dbReference type="NCBIfam" id="NF009288">
    <property type="entry name" value="PRK12648.1"/>
    <property type="match status" value="1"/>
</dbReference>
<dbReference type="InterPro" id="IPR050616">
    <property type="entry name" value="CPA3_Na-H_Antiporter_A"/>
</dbReference>
<feature type="transmembrane region" description="Helical" evidence="10">
    <location>
        <begin position="831"/>
        <end position="850"/>
    </location>
</feature>
<keyword evidence="7" id="KW-0406">Ion transport</keyword>
<feature type="transmembrane region" description="Helical" evidence="10">
    <location>
        <begin position="77"/>
        <end position="100"/>
    </location>
</feature>
<keyword evidence="2" id="KW-0813">Transport</keyword>
<reference evidence="16 17" key="1">
    <citation type="submission" date="2017-05" db="EMBL/GenBank/DDBJ databases">
        <title>Complete and WGS of Bordetella genogroups.</title>
        <authorList>
            <person name="Spilker T."/>
            <person name="LiPuma J."/>
        </authorList>
    </citation>
    <scope>NUCLEOTIDE SEQUENCE [LARGE SCALE GENOMIC DNA]</scope>
    <source>
        <strain evidence="16 17">AU7206</strain>
    </source>
</reference>
<dbReference type="InterPro" id="IPR046806">
    <property type="entry name" value="MrpA_C/MbhE"/>
</dbReference>
<feature type="domain" description="NADH:quinone oxidoreductase/Mrp antiporter transmembrane" evidence="11">
    <location>
        <begin position="129"/>
        <end position="410"/>
    </location>
</feature>
<feature type="transmembrane region" description="Helical" evidence="10">
    <location>
        <begin position="135"/>
        <end position="155"/>
    </location>
</feature>
<evidence type="ECO:0000259" key="14">
    <source>
        <dbReference type="Pfam" id="PF13244"/>
    </source>
</evidence>
<evidence type="ECO:0000256" key="7">
    <source>
        <dbReference type="ARBA" id="ARBA00023065"/>
    </source>
</evidence>
<evidence type="ECO:0000259" key="12">
    <source>
        <dbReference type="Pfam" id="PF00662"/>
    </source>
</evidence>
<feature type="transmembrane region" description="Helical" evidence="10">
    <location>
        <begin position="249"/>
        <end position="271"/>
    </location>
</feature>
<dbReference type="GO" id="GO:0005886">
    <property type="term" value="C:plasma membrane"/>
    <property type="evidence" value="ECO:0007669"/>
    <property type="project" value="UniProtKB-SubCell"/>
</dbReference>
<keyword evidence="8 10" id="KW-0472">Membrane</keyword>
<evidence type="ECO:0000256" key="4">
    <source>
        <dbReference type="ARBA" id="ARBA00022475"/>
    </source>
</evidence>
<feature type="transmembrane region" description="Helical" evidence="10">
    <location>
        <begin position="807"/>
        <end position="825"/>
    </location>
</feature>
<evidence type="ECO:0000256" key="5">
    <source>
        <dbReference type="ARBA" id="ARBA00022692"/>
    </source>
</evidence>
<accession>A0A1W6Z7S4</accession>
<keyword evidence="6 10" id="KW-1133">Transmembrane helix</keyword>
<dbReference type="GO" id="GO:0006811">
    <property type="term" value="P:monoatomic ion transport"/>
    <property type="evidence" value="ECO:0007669"/>
    <property type="project" value="UniProtKB-KW"/>
</dbReference>
<dbReference type="InterPro" id="IPR001516">
    <property type="entry name" value="Proton_antipo_N"/>
</dbReference>
<dbReference type="Pfam" id="PF13244">
    <property type="entry name" value="MbhD"/>
    <property type="match status" value="1"/>
</dbReference>
<evidence type="ECO:0000256" key="6">
    <source>
        <dbReference type="ARBA" id="ARBA00022989"/>
    </source>
</evidence>
<feature type="transmembrane region" description="Helical" evidence="10">
    <location>
        <begin position="910"/>
        <end position="935"/>
    </location>
</feature>
<dbReference type="InterPro" id="IPR007182">
    <property type="entry name" value="MnhB"/>
</dbReference>
<dbReference type="KEGG" id="bgm:CAL15_02870"/>
<dbReference type="PANTHER" id="PTHR43373">
    <property type="entry name" value="NA(+)/H(+) ANTIPORTER SUBUNIT"/>
    <property type="match status" value="1"/>
</dbReference>
<dbReference type="RefSeq" id="WP_086077249.1">
    <property type="nucleotide sequence ID" value="NZ_CP021111.1"/>
</dbReference>
<feature type="transmembrane region" description="Helical" evidence="10">
    <location>
        <begin position="416"/>
        <end position="437"/>
    </location>
</feature>
<feature type="domain" description="Na+/H+ antiporter MnhB subunit-related protein" evidence="13">
    <location>
        <begin position="803"/>
        <end position="929"/>
    </location>
</feature>
<dbReference type="PANTHER" id="PTHR43373:SF1">
    <property type="entry name" value="NA(+)_H(+) ANTIPORTER SUBUNIT A"/>
    <property type="match status" value="1"/>
</dbReference>
<dbReference type="GO" id="GO:0015297">
    <property type="term" value="F:antiporter activity"/>
    <property type="evidence" value="ECO:0007669"/>
    <property type="project" value="UniProtKB-KW"/>
</dbReference>
<evidence type="ECO:0000256" key="10">
    <source>
        <dbReference type="SAM" id="Phobius"/>
    </source>
</evidence>
<feature type="transmembrane region" description="Helical" evidence="10">
    <location>
        <begin position="870"/>
        <end position="890"/>
    </location>
</feature>
<evidence type="ECO:0000256" key="1">
    <source>
        <dbReference type="ARBA" id="ARBA00004651"/>
    </source>
</evidence>
<dbReference type="InterPro" id="IPR025383">
    <property type="entry name" value="MrpA_C/MbhD"/>
</dbReference>
<evidence type="ECO:0000259" key="13">
    <source>
        <dbReference type="Pfam" id="PF04039"/>
    </source>
</evidence>
<evidence type="ECO:0000256" key="3">
    <source>
        <dbReference type="ARBA" id="ARBA00022449"/>
    </source>
</evidence>
<dbReference type="Pfam" id="PF04039">
    <property type="entry name" value="MnhB"/>
    <property type="match status" value="1"/>
</dbReference>
<feature type="domain" description="MrpA C-terminal/MbhE" evidence="15">
    <location>
        <begin position="707"/>
        <end position="790"/>
    </location>
</feature>
<keyword evidence="17" id="KW-1185">Reference proteome</keyword>
<feature type="transmembrane region" description="Helical" evidence="10">
    <location>
        <begin position="458"/>
        <end position="488"/>
    </location>
</feature>
<dbReference type="InterPro" id="IPR001750">
    <property type="entry name" value="ND/Mrp_TM"/>
</dbReference>
<feature type="transmembrane region" description="Helical" evidence="10">
    <location>
        <begin position="212"/>
        <end position="237"/>
    </location>
</feature>
<name>A0A1W6Z7S4_9BORD</name>
<feature type="domain" description="MrpA C-terminal/MbhD" evidence="14">
    <location>
        <begin position="630"/>
        <end position="693"/>
    </location>
</feature>